<feature type="region of interest" description="Disordered" evidence="1">
    <location>
        <begin position="1"/>
        <end position="22"/>
    </location>
</feature>
<evidence type="ECO:0000313" key="3">
    <source>
        <dbReference type="Proteomes" id="UP000572635"/>
    </source>
</evidence>
<dbReference type="Proteomes" id="UP000572635">
    <property type="component" value="Unassembled WGS sequence"/>
</dbReference>
<proteinExistence type="predicted"/>
<protein>
    <submittedName>
        <fullName evidence="2">Uncharacterized protein</fullName>
    </submittedName>
</protein>
<name>A0A7W8QS86_9ACTN</name>
<accession>A0A7W8QS86</accession>
<dbReference type="RefSeq" id="WP_184396680.1">
    <property type="nucleotide sequence ID" value="NZ_BAAAJD010000105.1"/>
</dbReference>
<dbReference type="EMBL" id="JACHDB010000001">
    <property type="protein sequence ID" value="MBB5435164.1"/>
    <property type="molecule type" value="Genomic_DNA"/>
</dbReference>
<evidence type="ECO:0000313" key="2">
    <source>
        <dbReference type="EMBL" id="MBB5435164.1"/>
    </source>
</evidence>
<dbReference type="AlphaFoldDB" id="A0A7W8QS86"/>
<reference evidence="2 3" key="1">
    <citation type="submission" date="2020-08" db="EMBL/GenBank/DDBJ databases">
        <title>Sequencing the genomes of 1000 actinobacteria strains.</title>
        <authorList>
            <person name="Klenk H.-P."/>
        </authorList>
    </citation>
    <scope>NUCLEOTIDE SEQUENCE [LARGE SCALE GENOMIC DNA]</scope>
    <source>
        <strain evidence="2 3">DSM 44551</strain>
    </source>
</reference>
<organism evidence="2 3">
    <name type="scientific">Nocardiopsis composta</name>
    <dbReference type="NCBI Taxonomy" id="157465"/>
    <lineage>
        <taxon>Bacteria</taxon>
        <taxon>Bacillati</taxon>
        <taxon>Actinomycetota</taxon>
        <taxon>Actinomycetes</taxon>
        <taxon>Streptosporangiales</taxon>
        <taxon>Nocardiopsidaceae</taxon>
        <taxon>Nocardiopsis</taxon>
    </lineage>
</organism>
<keyword evidence="3" id="KW-1185">Reference proteome</keyword>
<evidence type="ECO:0000256" key="1">
    <source>
        <dbReference type="SAM" id="MobiDB-lite"/>
    </source>
</evidence>
<comment type="caution">
    <text evidence="2">The sequence shown here is derived from an EMBL/GenBank/DDBJ whole genome shotgun (WGS) entry which is preliminary data.</text>
</comment>
<sequence length="107" mass="12424">MAKYRGDRKASHSKGRKYDRDPGETRLWFCRSCGTKERTGELPLGWYRLERKTFQESEGRSPWLRLGLYCSIACINDQTPRLRGIEAEVDRGELDPAGFDAITRRAR</sequence>
<gene>
    <name evidence="2" type="ORF">HDA36_005248</name>
</gene>